<dbReference type="EMBL" id="JBHSKD010000018">
    <property type="protein sequence ID" value="MFC5177995.1"/>
    <property type="molecule type" value="Genomic_DNA"/>
</dbReference>
<sequence>MSPVPSPGPSGPVVVGILSHRDPALLRRLVDRVLEGEHTIALVHHDPRGVPHGLVPHDRLLLVDDPQPCDWGRMNLATAMLRLLETGVARVPDLAWLLLVSGQDYPAQHLHLTEQALARSDADAMLRWFDVPDDPHDDVHPWQTRCRTRYLHRVRVPGNRRSVPCPRPLHPFRGGTRLFIGDMWANLRAPAVHHVLEQRERLARVERYLSRCSVPDEALLPTLLLNDADHLRISGERKRWIRWVEGSPHPELLRPEDVPAVTASGDFFARKVDGTATAAVLDRLDELAREADRAHP</sequence>
<evidence type="ECO:0000256" key="5">
    <source>
        <dbReference type="ARBA" id="ARBA00023180"/>
    </source>
</evidence>
<dbReference type="InterPro" id="IPR003406">
    <property type="entry name" value="Glyco_trans_14"/>
</dbReference>
<keyword evidence="2" id="KW-0328">Glycosyltransferase</keyword>
<evidence type="ECO:0000256" key="1">
    <source>
        <dbReference type="ARBA" id="ARBA00004606"/>
    </source>
</evidence>
<keyword evidence="3" id="KW-0808">Transferase</keyword>
<evidence type="ECO:0000256" key="2">
    <source>
        <dbReference type="ARBA" id="ARBA00022676"/>
    </source>
</evidence>
<name>A0ABW0BKX8_9ACTN</name>
<gene>
    <name evidence="6" type="ORF">ACFPGP_15035</name>
</gene>
<comment type="subcellular location">
    <subcellularLocation>
        <location evidence="1">Membrane</location>
        <topology evidence="1">Single-pass type II membrane protein</topology>
    </subcellularLocation>
</comment>
<dbReference type="RefSeq" id="WP_378591480.1">
    <property type="nucleotide sequence ID" value="NZ_JBHSKD010000018.1"/>
</dbReference>
<evidence type="ECO:0000313" key="7">
    <source>
        <dbReference type="Proteomes" id="UP001596087"/>
    </source>
</evidence>
<protein>
    <submittedName>
        <fullName evidence="6">Beta-1,6-N-acetylglucosaminyltransferase</fullName>
    </submittedName>
</protein>
<evidence type="ECO:0000313" key="6">
    <source>
        <dbReference type="EMBL" id="MFC5177995.1"/>
    </source>
</evidence>
<evidence type="ECO:0000256" key="4">
    <source>
        <dbReference type="ARBA" id="ARBA00023136"/>
    </source>
</evidence>
<dbReference type="Proteomes" id="UP001596087">
    <property type="component" value="Unassembled WGS sequence"/>
</dbReference>
<keyword evidence="5" id="KW-0325">Glycoprotein</keyword>
<accession>A0ABW0BKX8</accession>
<comment type="caution">
    <text evidence="6">The sequence shown here is derived from an EMBL/GenBank/DDBJ whole genome shotgun (WGS) entry which is preliminary data.</text>
</comment>
<dbReference type="Pfam" id="PF02485">
    <property type="entry name" value="Branch"/>
    <property type="match status" value="1"/>
</dbReference>
<reference evidence="7" key="1">
    <citation type="journal article" date="2019" name="Int. J. Syst. Evol. Microbiol.">
        <title>The Global Catalogue of Microorganisms (GCM) 10K type strain sequencing project: providing services to taxonomists for standard genome sequencing and annotation.</title>
        <authorList>
            <consortium name="The Broad Institute Genomics Platform"/>
            <consortium name="The Broad Institute Genome Sequencing Center for Infectious Disease"/>
            <person name="Wu L."/>
            <person name="Ma J."/>
        </authorList>
    </citation>
    <scope>NUCLEOTIDE SEQUENCE [LARGE SCALE GENOMIC DNA]</scope>
    <source>
        <strain evidence="7">DFY41</strain>
    </source>
</reference>
<proteinExistence type="predicted"/>
<evidence type="ECO:0000256" key="3">
    <source>
        <dbReference type="ARBA" id="ARBA00022679"/>
    </source>
</evidence>
<organism evidence="6 7">
    <name type="scientific">Nocardioides taihuensis</name>
    <dbReference type="NCBI Taxonomy" id="1835606"/>
    <lineage>
        <taxon>Bacteria</taxon>
        <taxon>Bacillati</taxon>
        <taxon>Actinomycetota</taxon>
        <taxon>Actinomycetes</taxon>
        <taxon>Propionibacteriales</taxon>
        <taxon>Nocardioidaceae</taxon>
        <taxon>Nocardioides</taxon>
    </lineage>
</organism>
<keyword evidence="4" id="KW-0472">Membrane</keyword>
<keyword evidence="7" id="KW-1185">Reference proteome</keyword>